<comment type="caution">
    <text evidence="1">The sequence shown here is derived from an EMBL/GenBank/DDBJ whole genome shotgun (WGS) entry which is preliminary data.</text>
</comment>
<protein>
    <submittedName>
        <fullName evidence="1">Uncharacterized protein</fullName>
    </submittedName>
</protein>
<proteinExistence type="predicted"/>
<dbReference type="AlphaFoldDB" id="L7CKV5"/>
<dbReference type="EMBL" id="AMWG01000028">
    <property type="protein sequence ID" value="ELP34608.1"/>
    <property type="molecule type" value="Genomic_DNA"/>
</dbReference>
<sequence>MDRQSLVFEFGWCFLQSSLKLRTLELPRCPNLPVFASNFLDNPEIHLSV</sequence>
<name>L7CKV5_RHOBT</name>
<dbReference type="Proteomes" id="UP000010959">
    <property type="component" value="Unassembled WGS sequence"/>
</dbReference>
<accession>L7CKV5</accession>
<evidence type="ECO:0000313" key="1">
    <source>
        <dbReference type="EMBL" id="ELP34608.1"/>
    </source>
</evidence>
<evidence type="ECO:0000313" key="2">
    <source>
        <dbReference type="Proteomes" id="UP000010959"/>
    </source>
</evidence>
<gene>
    <name evidence="1" type="ORF">RBSWK_01507</name>
</gene>
<reference evidence="1 2" key="1">
    <citation type="journal article" date="2013" name="Mar. Genomics">
        <title>Expression of sulfatases in Rhodopirellula baltica and the diversity of sulfatases in the genus Rhodopirellula.</title>
        <authorList>
            <person name="Wegner C.E."/>
            <person name="Richter-Heitmann T."/>
            <person name="Klindworth A."/>
            <person name="Klockow C."/>
            <person name="Richter M."/>
            <person name="Achstetter T."/>
            <person name="Glockner F.O."/>
            <person name="Harder J."/>
        </authorList>
    </citation>
    <scope>NUCLEOTIDE SEQUENCE [LARGE SCALE GENOMIC DNA]</scope>
    <source>
        <strain evidence="1 2">SWK14</strain>
    </source>
</reference>
<organism evidence="1 2">
    <name type="scientific">Rhodopirellula baltica SWK14</name>
    <dbReference type="NCBI Taxonomy" id="993516"/>
    <lineage>
        <taxon>Bacteria</taxon>
        <taxon>Pseudomonadati</taxon>
        <taxon>Planctomycetota</taxon>
        <taxon>Planctomycetia</taxon>
        <taxon>Pirellulales</taxon>
        <taxon>Pirellulaceae</taxon>
        <taxon>Rhodopirellula</taxon>
    </lineage>
</organism>
<dbReference type="PATRIC" id="fig|993516.3.peg.1596"/>